<dbReference type="InterPro" id="IPR007329">
    <property type="entry name" value="FMN-bd"/>
</dbReference>
<proteinExistence type="predicted"/>
<dbReference type="Gene3D" id="3.90.1010.20">
    <property type="match status" value="1"/>
</dbReference>
<accession>A0A644ZCJ2</accession>
<dbReference type="GO" id="GO:0016020">
    <property type="term" value="C:membrane"/>
    <property type="evidence" value="ECO:0007669"/>
    <property type="project" value="InterPro"/>
</dbReference>
<feature type="domain" description="FMN-binding" evidence="2">
    <location>
        <begin position="151"/>
        <end position="221"/>
    </location>
</feature>
<name>A0A644ZCJ2_9ZZZZ</name>
<evidence type="ECO:0000313" key="3">
    <source>
        <dbReference type="EMBL" id="MPM37601.1"/>
    </source>
</evidence>
<feature type="transmembrane region" description="Helical" evidence="1">
    <location>
        <begin position="99"/>
        <end position="119"/>
    </location>
</feature>
<reference evidence="3" key="1">
    <citation type="submission" date="2019-08" db="EMBL/GenBank/DDBJ databases">
        <authorList>
            <person name="Kucharzyk K."/>
            <person name="Murdoch R.W."/>
            <person name="Higgins S."/>
            <person name="Loffler F."/>
        </authorList>
    </citation>
    <scope>NUCLEOTIDE SEQUENCE</scope>
</reference>
<dbReference type="GO" id="GO:0010181">
    <property type="term" value="F:FMN binding"/>
    <property type="evidence" value="ECO:0007669"/>
    <property type="project" value="InterPro"/>
</dbReference>
<evidence type="ECO:0000256" key="1">
    <source>
        <dbReference type="SAM" id="Phobius"/>
    </source>
</evidence>
<sequence length="224" mass="24021">MILGILSAVLFVLVSAVFVTRRMPAGSPVKKAAHLIHKPLGYALVALVALHLALTLKLFHQRPLTVYLLGFGMLACALVCCLSNTLFKKARNSLLIHRIAALCMALMLAAHVVFCITSFSEYKREVAAISISQTDISALADGTYEGDCDVGYIYVKVRVAVNDGEIASIDLLEHRNERGAAGEGVLERIVQEQTVCVDAVSGATNSSRVIEKAVGNALKSQPQS</sequence>
<evidence type="ECO:0000259" key="2">
    <source>
        <dbReference type="SMART" id="SM00900"/>
    </source>
</evidence>
<keyword evidence="1" id="KW-0812">Transmembrane</keyword>
<keyword evidence="1" id="KW-1133">Transmembrane helix</keyword>
<feature type="transmembrane region" description="Helical" evidence="1">
    <location>
        <begin position="40"/>
        <end position="59"/>
    </location>
</feature>
<dbReference type="EMBL" id="VSSQ01008006">
    <property type="protein sequence ID" value="MPM37601.1"/>
    <property type="molecule type" value="Genomic_DNA"/>
</dbReference>
<dbReference type="SMART" id="SM00900">
    <property type="entry name" value="FMN_bind"/>
    <property type="match status" value="1"/>
</dbReference>
<dbReference type="Pfam" id="PF04205">
    <property type="entry name" value="FMN_bind"/>
    <property type="match status" value="1"/>
</dbReference>
<keyword evidence="1" id="KW-0472">Membrane</keyword>
<dbReference type="AlphaFoldDB" id="A0A644ZCJ2"/>
<organism evidence="3">
    <name type="scientific">bioreactor metagenome</name>
    <dbReference type="NCBI Taxonomy" id="1076179"/>
    <lineage>
        <taxon>unclassified sequences</taxon>
        <taxon>metagenomes</taxon>
        <taxon>ecological metagenomes</taxon>
    </lineage>
</organism>
<gene>
    <name evidence="3" type="ORF">SDC9_84219</name>
</gene>
<protein>
    <recommendedName>
        <fullName evidence="2">FMN-binding domain-containing protein</fullName>
    </recommendedName>
</protein>
<feature type="transmembrane region" description="Helical" evidence="1">
    <location>
        <begin position="66"/>
        <end position="87"/>
    </location>
</feature>
<comment type="caution">
    <text evidence="3">The sequence shown here is derived from an EMBL/GenBank/DDBJ whole genome shotgun (WGS) entry which is preliminary data.</text>
</comment>